<comment type="caution">
    <text evidence="1">The sequence shown here is derived from an EMBL/GenBank/DDBJ whole genome shotgun (WGS) entry which is preliminary data.</text>
</comment>
<dbReference type="PANTHER" id="PTHR28075:SF1">
    <property type="entry name" value="DUF1748-DOMAIN-CONTAINING PROTEIN"/>
    <property type="match status" value="1"/>
</dbReference>
<dbReference type="RefSeq" id="XP_034011391.1">
    <property type="nucleotide sequence ID" value="XM_034156618.1"/>
</dbReference>
<dbReference type="InterPro" id="IPR013726">
    <property type="entry name" value="Mitofissin"/>
</dbReference>
<accession>A0A642ULU1</accession>
<dbReference type="PANTHER" id="PTHR28075">
    <property type="entry name" value="CHROMOSOME 16, WHOLE GENOME SHOTGUN SEQUENCE"/>
    <property type="match status" value="1"/>
</dbReference>
<gene>
    <name evidence="1" type="ORF">DIURU_003814</name>
</gene>
<dbReference type="Proteomes" id="UP000449547">
    <property type="component" value="Unassembled WGS sequence"/>
</dbReference>
<evidence type="ECO:0000313" key="2">
    <source>
        <dbReference type="Proteomes" id="UP000449547"/>
    </source>
</evidence>
<sequence length="142" mass="16302">MRQRSLSQCRTVGIGTQHRHGGKFLLSQYGDTNNDTNHQIKSLVHYGFDLVLVSIILAAVHRNTGLVFDTSHFSSVDIRRWFGNYLAIGERGYDYTVSLLRMSGYFKQRNLMLDMAERKANELLKSQTGRDVADFTETREIQ</sequence>
<dbReference type="OrthoDB" id="16824at2759"/>
<dbReference type="GO" id="GO:0005737">
    <property type="term" value="C:cytoplasm"/>
    <property type="evidence" value="ECO:0007669"/>
    <property type="project" value="TreeGrafter"/>
</dbReference>
<reference evidence="1 2" key="1">
    <citation type="submission" date="2019-07" db="EMBL/GenBank/DDBJ databases">
        <title>Genome assembly of two rare yeast pathogens: Diutina rugosa and Trichomonascus ciferrii.</title>
        <authorList>
            <person name="Mixao V."/>
            <person name="Saus E."/>
            <person name="Hansen A."/>
            <person name="Lass-Flor C."/>
            <person name="Gabaldon T."/>
        </authorList>
    </citation>
    <scope>NUCLEOTIDE SEQUENCE [LARGE SCALE GENOMIC DNA]</scope>
    <source>
        <strain evidence="1 2">CBS 613</strain>
    </source>
</reference>
<keyword evidence="2" id="KW-1185">Reference proteome</keyword>
<dbReference type="VEuPathDB" id="FungiDB:DIURU_003814"/>
<evidence type="ECO:0000313" key="1">
    <source>
        <dbReference type="EMBL" id="KAA8900391.1"/>
    </source>
</evidence>
<protein>
    <recommendedName>
        <fullName evidence="3">DUF1748-domain-containing protein</fullName>
    </recommendedName>
</protein>
<dbReference type="GeneID" id="54782465"/>
<name>A0A642ULU1_DIURU</name>
<organism evidence="1 2">
    <name type="scientific">Diutina rugosa</name>
    <name type="common">Yeast</name>
    <name type="synonym">Candida rugosa</name>
    <dbReference type="NCBI Taxonomy" id="5481"/>
    <lineage>
        <taxon>Eukaryota</taxon>
        <taxon>Fungi</taxon>
        <taxon>Dikarya</taxon>
        <taxon>Ascomycota</taxon>
        <taxon>Saccharomycotina</taxon>
        <taxon>Pichiomycetes</taxon>
        <taxon>Debaryomycetaceae</taxon>
        <taxon>Diutina</taxon>
    </lineage>
</organism>
<dbReference type="Pfam" id="PF08520">
    <property type="entry name" value="Mitofissin"/>
    <property type="match status" value="1"/>
</dbReference>
<proteinExistence type="predicted"/>
<evidence type="ECO:0008006" key="3">
    <source>
        <dbReference type="Google" id="ProtNLM"/>
    </source>
</evidence>
<dbReference type="EMBL" id="SWFT01000112">
    <property type="protein sequence ID" value="KAA8900391.1"/>
    <property type="molecule type" value="Genomic_DNA"/>
</dbReference>
<dbReference type="AlphaFoldDB" id="A0A642ULU1"/>